<organism evidence="3 4">
    <name type="scientific">Anopheles arabiensis</name>
    <name type="common">Mosquito</name>
    <dbReference type="NCBI Taxonomy" id="7173"/>
    <lineage>
        <taxon>Eukaryota</taxon>
        <taxon>Metazoa</taxon>
        <taxon>Ecdysozoa</taxon>
        <taxon>Arthropoda</taxon>
        <taxon>Hexapoda</taxon>
        <taxon>Insecta</taxon>
        <taxon>Pterygota</taxon>
        <taxon>Neoptera</taxon>
        <taxon>Endopterygota</taxon>
        <taxon>Diptera</taxon>
        <taxon>Nematocera</taxon>
        <taxon>Culicoidea</taxon>
        <taxon>Culicidae</taxon>
        <taxon>Anophelinae</taxon>
        <taxon>Anopheles</taxon>
    </lineage>
</organism>
<feature type="compositionally biased region" description="Polar residues" evidence="1">
    <location>
        <begin position="444"/>
        <end position="454"/>
    </location>
</feature>
<feature type="transmembrane region" description="Helical" evidence="2">
    <location>
        <begin position="337"/>
        <end position="357"/>
    </location>
</feature>
<dbReference type="AlphaFoldDB" id="A0A182HNV3"/>
<feature type="compositionally biased region" description="Gly residues" evidence="1">
    <location>
        <begin position="391"/>
        <end position="404"/>
    </location>
</feature>
<keyword evidence="4" id="KW-1185">Reference proteome</keyword>
<accession>A0A182HNV3</accession>
<keyword evidence="2" id="KW-0812">Transmembrane</keyword>
<dbReference type="Proteomes" id="UP000075840">
    <property type="component" value="Unassembled WGS sequence"/>
</dbReference>
<dbReference type="VEuPathDB" id="VectorBase:AARA21_005324"/>
<feature type="compositionally biased region" description="Polar residues" evidence="1">
    <location>
        <begin position="111"/>
        <end position="132"/>
    </location>
</feature>
<dbReference type="EnsemblMetazoa" id="AARA002942-RA">
    <property type="protein sequence ID" value="AARA002942-PA"/>
    <property type="gene ID" value="AARA002942"/>
</dbReference>
<dbReference type="EMBL" id="APCN01002793">
    <property type="status" value="NOT_ANNOTATED_CDS"/>
    <property type="molecule type" value="Genomic_DNA"/>
</dbReference>
<dbReference type="VEuPathDB" id="VectorBase:AARA002942"/>
<name>A0A182HNV3_ANOAR</name>
<feature type="compositionally biased region" description="Low complexity" evidence="1">
    <location>
        <begin position="455"/>
        <end position="472"/>
    </location>
</feature>
<feature type="region of interest" description="Disordered" evidence="1">
    <location>
        <begin position="107"/>
        <end position="132"/>
    </location>
</feature>
<protein>
    <submittedName>
        <fullName evidence="3">Uncharacterized protein</fullName>
    </submittedName>
</protein>
<keyword evidence="2" id="KW-1133">Transmembrane helix</keyword>
<sequence>MIFLPRATTSSLLQWWCIFILYYTQRIDCASFFSSAEPTGAGLPSLCGESGETSEQQYVSDKGAASSLLLALRPEHGKASSSSATSCKRQFRAPDAYNFFVRMQRVPGQGPRSTASRKYNGNKSSNSTHSCPLTISQSANGEVLPSWRLDPCLLETAATQEEPMRLLQGKLNIVWNHDGNAPNYRLQITVVGQGAVCLERDKHSCLEYVGMPLLCIARELVCDGLPNCPPIGSEVSDENEAMCVKHRQQEYSENPVQSVFRQYIQNTIKSFFGGEPKELPSKGAAFGEVDIALEQKFGATYPPAVPVSPVPPVTEPAVVPPKKHHSRMTGLSKYGPWGYLFLGMLICGGALLICGLWECCCRSHKPEHSPDDSLPDQVPSFLQTSSPADGGTPGRHGMTGGDGGTSPASHNLPQYGELDPPPAYSVLFPTQKPSDGSDGLPVVTITTTEPAAQTNSPSISNGSNSNSHITSIAEQSPMAERGGGRGEGRGEALVVASDTSPTLPVSPSAPSLVV</sequence>
<feature type="compositionally biased region" description="Polar residues" evidence="1">
    <location>
        <begin position="497"/>
        <end position="514"/>
    </location>
</feature>
<proteinExistence type="predicted"/>
<keyword evidence="2" id="KW-0472">Membrane</keyword>
<evidence type="ECO:0000313" key="3">
    <source>
        <dbReference type="EnsemblMetazoa" id="AARA002942-PA"/>
    </source>
</evidence>
<feature type="region of interest" description="Disordered" evidence="1">
    <location>
        <begin position="365"/>
        <end position="514"/>
    </location>
</feature>
<evidence type="ECO:0000313" key="4">
    <source>
        <dbReference type="Proteomes" id="UP000075840"/>
    </source>
</evidence>
<evidence type="ECO:0000256" key="2">
    <source>
        <dbReference type="SAM" id="Phobius"/>
    </source>
</evidence>
<reference evidence="3" key="1">
    <citation type="submission" date="2022-08" db="UniProtKB">
        <authorList>
            <consortium name="EnsemblMetazoa"/>
        </authorList>
    </citation>
    <scope>IDENTIFICATION</scope>
    <source>
        <strain evidence="3">Dongola</strain>
    </source>
</reference>
<evidence type="ECO:0000256" key="1">
    <source>
        <dbReference type="SAM" id="MobiDB-lite"/>
    </source>
</evidence>